<evidence type="ECO:0000256" key="2">
    <source>
        <dbReference type="ARBA" id="ARBA00010072"/>
    </source>
</evidence>
<name>K1JJH0_9BURK</name>
<keyword evidence="3 9" id="KW-0813">Transport</keyword>
<dbReference type="CDD" id="cd06261">
    <property type="entry name" value="TM_PBP2"/>
    <property type="match status" value="1"/>
</dbReference>
<feature type="domain" description="ABC transmembrane type-1" evidence="10">
    <location>
        <begin position="93"/>
        <end position="379"/>
    </location>
</feature>
<feature type="transmembrane region" description="Helical" evidence="9">
    <location>
        <begin position="27"/>
        <end position="49"/>
    </location>
</feature>
<evidence type="ECO:0000259" key="10">
    <source>
        <dbReference type="PROSITE" id="PS50928"/>
    </source>
</evidence>
<keyword evidence="6" id="KW-0029">Amino-acid transport</keyword>
<sequence>MLSRESFGIYGDAAWKEREKARKRREYTIQAVLILILVGFLAAVSMNVADNLAERHINSGFAFLGNPAGFDIGEALIPFTNTDHMSRAFLVGMLNTIKVSAVSIIAATVLGVVVGLMRLSRHPMLRFLGTAHVEFYRNIPLLVLLLAVYLAVTELLPAGRTALHVGDWVFLSKSGLQYASPLMGGWAMWIAAGAGAACGFASAFFARRRMTGLMANTTGIAVFAGVFIVAWVLCGVVSGWDHPVQTRFALRGGSQISPEFLALSLGLTLFTSASIAEIVRAGVLAVKAGQWDAGLALGMTMTETVSYVIFPQSMRLVIPPLASQYMNLTKNSSLAVMVGYPDLVNIGNTVINVSAQALEVICIIMAVYLTLNLVISVVMNALNARIMRAPQ</sequence>
<comment type="caution">
    <text evidence="11">The sequence shown here is derived from an EMBL/GenBank/DDBJ whole genome shotgun (WGS) entry which is preliminary data.</text>
</comment>
<accession>K1JJH0</accession>
<reference evidence="11 12" key="1">
    <citation type="submission" date="2012-05" db="EMBL/GenBank/DDBJ databases">
        <title>The Genome Sequence of Sutterella wadsworthensis 2_1_59BFAA.</title>
        <authorList>
            <consortium name="The Broad Institute Genome Sequencing Platform"/>
            <person name="Earl A."/>
            <person name="Ward D."/>
            <person name="Feldgarden M."/>
            <person name="Gevers D."/>
            <person name="Daigneault M."/>
            <person name="Strauss J."/>
            <person name="Allen-Vercoe E."/>
            <person name="Walker B."/>
            <person name="Young S.K."/>
            <person name="Zeng Q."/>
            <person name="Gargeya S."/>
            <person name="Fitzgerald M."/>
            <person name="Haas B."/>
            <person name="Abouelleil A."/>
            <person name="Alvarado L."/>
            <person name="Arachchi H.M."/>
            <person name="Berlin A.M."/>
            <person name="Chapman S.B."/>
            <person name="Goldberg J."/>
            <person name="Griggs A."/>
            <person name="Gujja S."/>
            <person name="Hansen M."/>
            <person name="Howarth C."/>
            <person name="Imamovic A."/>
            <person name="Larimer J."/>
            <person name="McCowen C."/>
            <person name="Montmayeur A."/>
            <person name="Murphy C."/>
            <person name="Neiman D."/>
            <person name="Pearson M."/>
            <person name="Priest M."/>
            <person name="Roberts A."/>
            <person name="Saif S."/>
            <person name="Shea T."/>
            <person name="Sisk P."/>
            <person name="Sykes S."/>
            <person name="Wortman J."/>
            <person name="Nusbaum C."/>
            <person name="Birren B."/>
        </authorList>
    </citation>
    <scope>NUCLEOTIDE SEQUENCE [LARGE SCALE GENOMIC DNA]</scope>
    <source>
        <strain evidence="11 12">2_1_59BFAA</strain>
    </source>
</reference>
<dbReference type="PATRIC" id="fig|742823.3.peg.619"/>
<evidence type="ECO:0000256" key="1">
    <source>
        <dbReference type="ARBA" id="ARBA00004429"/>
    </source>
</evidence>
<dbReference type="InterPro" id="IPR000515">
    <property type="entry name" value="MetI-like"/>
</dbReference>
<proteinExistence type="inferred from homology"/>
<feature type="transmembrane region" description="Helical" evidence="9">
    <location>
        <begin position="186"/>
        <end position="206"/>
    </location>
</feature>
<dbReference type="PROSITE" id="PS50928">
    <property type="entry name" value="ABC_TM1"/>
    <property type="match status" value="1"/>
</dbReference>
<comment type="subcellular location">
    <subcellularLocation>
        <location evidence="1">Cell inner membrane</location>
        <topology evidence="1">Multi-pass membrane protein</topology>
    </subcellularLocation>
    <subcellularLocation>
        <location evidence="9">Cell membrane</location>
        <topology evidence="9">Multi-pass membrane protein</topology>
    </subcellularLocation>
</comment>
<feature type="transmembrane region" description="Helical" evidence="9">
    <location>
        <begin position="357"/>
        <end position="382"/>
    </location>
</feature>
<feature type="transmembrane region" description="Helical" evidence="9">
    <location>
        <begin position="88"/>
        <end position="114"/>
    </location>
</feature>
<keyword evidence="12" id="KW-1185">Reference proteome</keyword>
<dbReference type="InterPro" id="IPR043429">
    <property type="entry name" value="ArtM/GltK/GlnP/TcyL/YhdX-like"/>
</dbReference>
<evidence type="ECO:0000256" key="5">
    <source>
        <dbReference type="ARBA" id="ARBA00022692"/>
    </source>
</evidence>
<dbReference type="NCBIfam" id="TIGR01726">
    <property type="entry name" value="HEQRo_perm_3TM"/>
    <property type="match status" value="1"/>
</dbReference>
<dbReference type="RefSeq" id="WP_005434086.1">
    <property type="nucleotide sequence ID" value="NZ_JH815514.1"/>
</dbReference>
<dbReference type="PANTHER" id="PTHR30614">
    <property type="entry name" value="MEMBRANE COMPONENT OF AMINO ACID ABC TRANSPORTER"/>
    <property type="match status" value="1"/>
</dbReference>
<keyword evidence="4" id="KW-1003">Cell membrane</keyword>
<dbReference type="STRING" id="742823.HMPREF9465_00618"/>
<evidence type="ECO:0000313" key="12">
    <source>
        <dbReference type="Proteomes" id="UP000005835"/>
    </source>
</evidence>
<feature type="transmembrane region" description="Helical" evidence="9">
    <location>
        <begin position="218"/>
        <end position="240"/>
    </location>
</feature>
<organism evidence="11 12">
    <name type="scientific">Sutterella wadsworthensis 2_1_59BFAA</name>
    <dbReference type="NCBI Taxonomy" id="742823"/>
    <lineage>
        <taxon>Bacteria</taxon>
        <taxon>Pseudomonadati</taxon>
        <taxon>Pseudomonadota</taxon>
        <taxon>Betaproteobacteria</taxon>
        <taxon>Burkholderiales</taxon>
        <taxon>Sutterellaceae</taxon>
        <taxon>Sutterella</taxon>
    </lineage>
</organism>
<dbReference type="InterPro" id="IPR010065">
    <property type="entry name" value="AA_ABC_transptr_permease_3TM"/>
</dbReference>
<dbReference type="GO" id="GO:0022857">
    <property type="term" value="F:transmembrane transporter activity"/>
    <property type="evidence" value="ECO:0007669"/>
    <property type="project" value="InterPro"/>
</dbReference>
<keyword evidence="8 9" id="KW-0472">Membrane</keyword>
<comment type="similarity">
    <text evidence="2">Belongs to the binding-protein-dependent transport system permease family. HisMQ subfamily.</text>
</comment>
<dbReference type="OrthoDB" id="9808531at2"/>
<dbReference type="eggNOG" id="COG4597">
    <property type="taxonomic scope" value="Bacteria"/>
</dbReference>
<protein>
    <submittedName>
        <fullName evidence="11">His/Glu/Gln/Arg/opine family amino ABC transporter, permease, 3-TM region</fullName>
    </submittedName>
</protein>
<dbReference type="EMBL" id="ADMG01000017">
    <property type="protein sequence ID" value="EKB31750.1"/>
    <property type="molecule type" value="Genomic_DNA"/>
</dbReference>
<keyword evidence="5 9" id="KW-0812">Transmembrane</keyword>
<evidence type="ECO:0000256" key="9">
    <source>
        <dbReference type="RuleBase" id="RU363032"/>
    </source>
</evidence>
<evidence type="ECO:0000256" key="6">
    <source>
        <dbReference type="ARBA" id="ARBA00022970"/>
    </source>
</evidence>
<dbReference type="Gene3D" id="1.10.3720.10">
    <property type="entry name" value="MetI-like"/>
    <property type="match status" value="2"/>
</dbReference>
<dbReference type="HOGENOM" id="CLU_019602_8_0_4"/>
<dbReference type="GO" id="GO:0006865">
    <property type="term" value="P:amino acid transport"/>
    <property type="evidence" value="ECO:0007669"/>
    <property type="project" value="UniProtKB-KW"/>
</dbReference>
<evidence type="ECO:0000256" key="7">
    <source>
        <dbReference type="ARBA" id="ARBA00022989"/>
    </source>
</evidence>
<dbReference type="PANTHER" id="PTHR30614:SF37">
    <property type="entry name" value="AMINO-ACID ABC TRANSPORTER PERMEASE PROTEIN YHDX-RELATED"/>
    <property type="match status" value="1"/>
</dbReference>
<dbReference type="Pfam" id="PF00528">
    <property type="entry name" value="BPD_transp_1"/>
    <property type="match status" value="1"/>
</dbReference>
<dbReference type="AlphaFoldDB" id="K1JJH0"/>
<feature type="transmembrane region" description="Helical" evidence="9">
    <location>
        <begin position="291"/>
        <end position="310"/>
    </location>
</feature>
<dbReference type="InterPro" id="IPR035906">
    <property type="entry name" value="MetI-like_sf"/>
</dbReference>
<dbReference type="GO" id="GO:0043190">
    <property type="term" value="C:ATP-binding cassette (ABC) transporter complex"/>
    <property type="evidence" value="ECO:0007669"/>
    <property type="project" value="InterPro"/>
</dbReference>
<gene>
    <name evidence="11" type="ORF">HMPREF9465_00618</name>
</gene>
<evidence type="ECO:0000256" key="8">
    <source>
        <dbReference type="ARBA" id="ARBA00023136"/>
    </source>
</evidence>
<evidence type="ECO:0000256" key="3">
    <source>
        <dbReference type="ARBA" id="ARBA00022448"/>
    </source>
</evidence>
<feature type="transmembrane region" description="Helical" evidence="9">
    <location>
        <begin position="135"/>
        <end position="152"/>
    </location>
</feature>
<keyword evidence="7 9" id="KW-1133">Transmembrane helix</keyword>
<dbReference type="SUPFAM" id="SSF161098">
    <property type="entry name" value="MetI-like"/>
    <property type="match status" value="2"/>
</dbReference>
<dbReference type="Proteomes" id="UP000005835">
    <property type="component" value="Unassembled WGS sequence"/>
</dbReference>
<feature type="transmembrane region" description="Helical" evidence="9">
    <location>
        <begin position="260"/>
        <end position="279"/>
    </location>
</feature>
<evidence type="ECO:0000313" key="11">
    <source>
        <dbReference type="EMBL" id="EKB31750.1"/>
    </source>
</evidence>
<evidence type="ECO:0000256" key="4">
    <source>
        <dbReference type="ARBA" id="ARBA00022475"/>
    </source>
</evidence>